<dbReference type="InterPro" id="IPR023772">
    <property type="entry name" value="DNA-bd_HTH_TetR-type_CS"/>
</dbReference>
<dbReference type="GO" id="GO:0000976">
    <property type="term" value="F:transcription cis-regulatory region binding"/>
    <property type="evidence" value="ECO:0007669"/>
    <property type="project" value="TreeGrafter"/>
</dbReference>
<comment type="caution">
    <text evidence="6">The sequence shown here is derived from an EMBL/GenBank/DDBJ whole genome shotgun (WGS) entry which is preliminary data.</text>
</comment>
<evidence type="ECO:0000313" key="6">
    <source>
        <dbReference type="EMBL" id="NMH66188.1"/>
    </source>
</evidence>
<evidence type="ECO:0000256" key="3">
    <source>
        <dbReference type="ARBA" id="ARBA00023163"/>
    </source>
</evidence>
<dbReference type="Pfam" id="PF00440">
    <property type="entry name" value="TetR_N"/>
    <property type="match status" value="1"/>
</dbReference>
<gene>
    <name evidence="6" type="ORF">HC757_13570</name>
</gene>
<dbReference type="PANTHER" id="PTHR30055:SF224">
    <property type="entry name" value="TRANSCRIPTIONAL REGULATOR TETR FAMILY"/>
    <property type="match status" value="1"/>
</dbReference>
<keyword evidence="2 4" id="KW-0238">DNA-binding</keyword>
<dbReference type="Proteomes" id="UP000737113">
    <property type="component" value="Unassembled WGS sequence"/>
</dbReference>
<keyword evidence="3" id="KW-0804">Transcription</keyword>
<organism evidence="6 7">
    <name type="scientific">Shewanella salipaludis</name>
    <dbReference type="NCBI Taxonomy" id="2723052"/>
    <lineage>
        <taxon>Bacteria</taxon>
        <taxon>Pseudomonadati</taxon>
        <taxon>Pseudomonadota</taxon>
        <taxon>Gammaproteobacteria</taxon>
        <taxon>Alteromonadales</taxon>
        <taxon>Shewanellaceae</taxon>
        <taxon>Shewanella</taxon>
    </lineage>
</organism>
<name>A0A972JJJ4_9GAMM</name>
<accession>A0A972JJJ4</accession>
<dbReference type="AlphaFoldDB" id="A0A972JJJ4"/>
<evidence type="ECO:0000256" key="1">
    <source>
        <dbReference type="ARBA" id="ARBA00023015"/>
    </source>
</evidence>
<dbReference type="PRINTS" id="PR00455">
    <property type="entry name" value="HTHTETR"/>
</dbReference>
<dbReference type="EMBL" id="JAAXYH010000010">
    <property type="protein sequence ID" value="NMH66188.1"/>
    <property type="molecule type" value="Genomic_DNA"/>
</dbReference>
<keyword evidence="7" id="KW-1185">Reference proteome</keyword>
<dbReference type="PROSITE" id="PS50977">
    <property type="entry name" value="HTH_TETR_2"/>
    <property type="match status" value="1"/>
</dbReference>
<dbReference type="InterPro" id="IPR039536">
    <property type="entry name" value="TetR_C_Proteobacteria"/>
</dbReference>
<dbReference type="PROSITE" id="PS01081">
    <property type="entry name" value="HTH_TETR_1"/>
    <property type="match status" value="1"/>
</dbReference>
<dbReference type="InterPro" id="IPR009057">
    <property type="entry name" value="Homeodomain-like_sf"/>
</dbReference>
<dbReference type="FunFam" id="1.10.10.60:FF:000141">
    <property type="entry name" value="TetR family transcriptional regulator"/>
    <property type="match status" value="1"/>
</dbReference>
<dbReference type="PANTHER" id="PTHR30055">
    <property type="entry name" value="HTH-TYPE TRANSCRIPTIONAL REGULATOR RUTR"/>
    <property type="match status" value="1"/>
</dbReference>
<reference evidence="6" key="1">
    <citation type="submission" date="2020-04" db="EMBL/GenBank/DDBJ databases">
        <title>Description of Shewanella salipaludis sp. nov., isolated from a salt marsh.</title>
        <authorList>
            <person name="Park S."/>
            <person name="Yoon J.-H."/>
        </authorList>
    </citation>
    <scope>NUCLEOTIDE SEQUENCE</scope>
    <source>
        <strain evidence="6">SHSM-M6</strain>
    </source>
</reference>
<keyword evidence="1" id="KW-0805">Transcription regulation</keyword>
<dbReference type="InterPro" id="IPR050109">
    <property type="entry name" value="HTH-type_TetR-like_transc_reg"/>
</dbReference>
<evidence type="ECO:0000313" key="7">
    <source>
        <dbReference type="Proteomes" id="UP000737113"/>
    </source>
</evidence>
<dbReference type="RefSeq" id="WP_169564915.1">
    <property type="nucleotide sequence ID" value="NZ_JAAXYH010000010.1"/>
</dbReference>
<feature type="domain" description="HTH tetR-type" evidence="5">
    <location>
        <begin position="12"/>
        <end position="72"/>
    </location>
</feature>
<feature type="DNA-binding region" description="H-T-H motif" evidence="4">
    <location>
        <begin position="35"/>
        <end position="54"/>
    </location>
</feature>
<dbReference type="Pfam" id="PF14246">
    <property type="entry name" value="TetR_C_7"/>
    <property type="match status" value="1"/>
</dbReference>
<dbReference type="Gene3D" id="1.10.357.10">
    <property type="entry name" value="Tetracycline Repressor, domain 2"/>
    <property type="match status" value="1"/>
</dbReference>
<dbReference type="SUPFAM" id="SSF46689">
    <property type="entry name" value="Homeodomain-like"/>
    <property type="match status" value="1"/>
</dbReference>
<protein>
    <submittedName>
        <fullName evidence="6">TetR/AcrR family transcriptional regulator</fullName>
    </submittedName>
</protein>
<sequence length="203" mass="23465">MIDKQDGQTHSQRKHAAILKASREEFLLNGFAGASMDRIAERACVSKRTVYNHFPSKDALFESSTLELWSRIKEAATLKFDPSLSLESQLSRIAHNSWELYRQREFLELARVVMAEFIRTPQQAAEAMEKMAQLEGGLETWLKDAVNNRALKIEDIELATTQFWGLMKAFSFWPKVFHLGEHDERRQDIIAANVEMFLARYRA</sequence>
<evidence type="ECO:0000259" key="5">
    <source>
        <dbReference type="PROSITE" id="PS50977"/>
    </source>
</evidence>
<evidence type="ECO:0000256" key="2">
    <source>
        <dbReference type="ARBA" id="ARBA00023125"/>
    </source>
</evidence>
<dbReference type="GO" id="GO:0003700">
    <property type="term" value="F:DNA-binding transcription factor activity"/>
    <property type="evidence" value="ECO:0007669"/>
    <property type="project" value="TreeGrafter"/>
</dbReference>
<evidence type="ECO:0000256" key="4">
    <source>
        <dbReference type="PROSITE-ProRule" id="PRU00335"/>
    </source>
</evidence>
<dbReference type="Gene3D" id="1.10.10.60">
    <property type="entry name" value="Homeodomain-like"/>
    <property type="match status" value="1"/>
</dbReference>
<dbReference type="InterPro" id="IPR001647">
    <property type="entry name" value="HTH_TetR"/>
</dbReference>
<proteinExistence type="predicted"/>